<dbReference type="InterPro" id="IPR016161">
    <property type="entry name" value="Ald_DH/histidinol_DH"/>
</dbReference>
<evidence type="ECO:0000313" key="13">
    <source>
        <dbReference type="Proteomes" id="UP000245133"/>
    </source>
</evidence>
<dbReference type="EC" id="1.1.1.23" evidence="5"/>
<dbReference type="GO" id="GO:0008270">
    <property type="term" value="F:zinc ion binding"/>
    <property type="evidence" value="ECO:0007669"/>
    <property type="project" value="UniProtKB-UniRule"/>
</dbReference>
<dbReference type="AlphaFoldDB" id="A0A2P2DX54"/>
<dbReference type="Proteomes" id="UP000245133">
    <property type="component" value="Unassembled WGS sequence"/>
</dbReference>
<feature type="binding site" evidence="5 9">
    <location>
        <position position="258"/>
    </location>
    <ligand>
        <name>substrate</name>
    </ligand>
</feature>
<feature type="binding site" evidence="5 8">
    <location>
        <position position="124"/>
    </location>
    <ligand>
        <name>NAD(+)</name>
        <dbReference type="ChEBI" id="CHEBI:57540"/>
    </ligand>
</feature>
<dbReference type="OrthoDB" id="9805269at2"/>
<evidence type="ECO:0000256" key="4">
    <source>
        <dbReference type="ARBA" id="ARBA00023002"/>
    </source>
</evidence>
<comment type="cofactor">
    <cofactor evidence="5 10">
        <name>Zn(2+)</name>
        <dbReference type="ChEBI" id="CHEBI:29105"/>
    </cofactor>
    <text evidence="5 10">Binds 1 zinc ion per subunit.</text>
</comment>
<comment type="caution">
    <text evidence="12">The sequence shown here is derived from an EMBL/GenBank/DDBJ whole genome shotgun (WGS) entry which is preliminary data.</text>
</comment>
<dbReference type="EMBL" id="BFBB01000002">
    <property type="protein sequence ID" value="GBF49213.1"/>
    <property type="molecule type" value="Genomic_DNA"/>
</dbReference>
<dbReference type="RefSeq" id="WP_108973782.1">
    <property type="nucleotide sequence ID" value="NZ_BFBB01000002.1"/>
</dbReference>
<dbReference type="PANTHER" id="PTHR21256">
    <property type="entry name" value="HISTIDINOL DEHYDROGENASE HDH"/>
    <property type="match status" value="1"/>
</dbReference>
<feature type="active site" description="Proton acceptor" evidence="5 7">
    <location>
        <position position="324"/>
    </location>
</feature>
<dbReference type="GO" id="GO:0000105">
    <property type="term" value="P:L-histidine biosynthetic process"/>
    <property type="evidence" value="ECO:0007669"/>
    <property type="project" value="UniProtKB-UniRule"/>
</dbReference>
<feature type="binding site" evidence="5 10">
    <location>
        <position position="418"/>
    </location>
    <ligand>
        <name>Zn(2+)</name>
        <dbReference type="ChEBI" id="CHEBI:29105"/>
    </ligand>
</feature>
<evidence type="ECO:0000256" key="7">
    <source>
        <dbReference type="PIRSR" id="PIRSR000099-1"/>
    </source>
</evidence>
<reference evidence="12 13" key="1">
    <citation type="submission" date="2018-02" db="EMBL/GenBank/DDBJ databases">
        <title>Novel Leptospira species isolated from soil and water in Japan.</title>
        <authorList>
            <person name="Nakao R."/>
            <person name="Masuzawa T."/>
        </authorList>
    </citation>
    <scope>NUCLEOTIDE SEQUENCE [LARGE SCALE GENOMIC DNA]</scope>
    <source>
        <strain evidence="12 13">YH101</strain>
    </source>
</reference>
<keyword evidence="2 5" id="KW-0479">Metal-binding</keyword>
<evidence type="ECO:0000313" key="12">
    <source>
        <dbReference type="EMBL" id="GBF49213.1"/>
    </source>
</evidence>
<evidence type="ECO:0000256" key="5">
    <source>
        <dbReference type="HAMAP-Rule" id="MF_01024"/>
    </source>
</evidence>
<proteinExistence type="inferred from homology"/>
<comment type="pathway">
    <text evidence="5">Amino-acid biosynthesis; L-histidine biosynthesis; L-histidine from 5-phospho-alpha-D-ribose 1-diphosphate: step 9/9.</text>
</comment>
<evidence type="ECO:0000256" key="9">
    <source>
        <dbReference type="PIRSR" id="PIRSR000099-3"/>
    </source>
</evidence>
<evidence type="ECO:0000256" key="8">
    <source>
        <dbReference type="PIRSR" id="PIRSR000099-2"/>
    </source>
</evidence>
<feature type="active site" description="Proton acceptor" evidence="5 7">
    <location>
        <position position="325"/>
    </location>
</feature>
<feature type="binding site" evidence="5 9">
    <location>
        <position position="325"/>
    </location>
    <ligand>
        <name>substrate</name>
    </ligand>
</feature>
<feature type="binding site" evidence="5 10">
    <location>
        <position position="358"/>
    </location>
    <ligand>
        <name>Zn(2+)</name>
        <dbReference type="ChEBI" id="CHEBI:29105"/>
    </ligand>
</feature>
<keyword evidence="4 5" id="KW-0560">Oxidoreductase</keyword>
<dbReference type="SUPFAM" id="SSF53720">
    <property type="entry name" value="ALDH-like"/>
    <property type="match status" value="1"/>
</dbReference>
<dbReference type="GO" id="GO:0004399">
    <property type="term" value="F:histidinol dehydrogenase activity"/>
    <property type="evidence" value="ECO:0007669"/>
    <property type="project" value="UniProtKB-UniRule"/>
</dbReference>
<feature type="binding site" evidence="5 9">
    <location>
        <position position="255"/>
    </location>
    <ligand>
        <name>substrate</name>
    </ligand>
</feature>
<keyword evidence="5" id="KW-0028">Amino-acid biosynthesis</keyword>
<evidence type="ECO:0000256" key="10">
    <source>
        <dbReference type="PIRSR" id="PIRSR000099-4"/>
    </source>
</evidence>
<dbReference type="PRINTS" id="PR00083">
    <property type="entry name" value="HOLDHDRGNASE"/>
</dbReference>
<comment type="similarity">
    <text evidence="1 5 6 11">Belongs to the histidinol dehydrogenase family.</text>
</comment>
<dbReference type="NCBIfam" id="TIGR00069">
    <property type="entry name" value="hisD"/>
    <property type="match status" value="1"/>
</dbReference>
<organism evidence="12 13">
    <name type="scientific">Leptospira ryugenii</name>
    <dbReference type="NCBI Taxonomy" id="1917863"/>
    <lineage>
        <taxon>Bacteria</taxon>
        <taxon>Pseudomonadati</taxon>
        <taxon>Spirochaetota</taxon>
        <taxon>Spirochaetia</taxon>
        <taxon>Leptospirales</taxon>
        <taxon>Leptospiraceae</taxon>
        <taxon>Leptospira</taxon>
    </lineage>
</organism>
<dbReference type="FunFam" id="3.40.50.1980:FF:000001">
    <property type="entry name" value="Histidinol dehydrogenase"/>
    <property type="match status" value="1"/>
</dbReference>
<feature type="binding site" evidence="5 10">
    <location>
        <position position="255"/>
    </location>
    <ligand>
        <name>Zn(2+)</name>
        <dbReference type="ChEBI" id="CHEBI:29105"/>
    </ligand>
</feature>
<dbReference type="InterPro" id="IPR001692">
    <property type="entry name" value="Histidinol_DH_CS"/>
</dbReference>
<feature type="binding site" evidence="5 10">
    <location>
        <position position="258"/>
    </location>
    <ligand>
        <name>Zn(2+)</name>
        <dbReference type="ChEBI" id="CHEBI:29105"/>
    </ligand>
</feature>
<keyword evidence="13" id="KW-1185">Reference proteome</keyword>
<dbReference type="PROSITE" id="PS00611">
    <property type="entry name" value="HISOL_DEHYDROGENASE"/>
    <property type="match status" value="1"/>
</dbReference>
<accession>A0A2P2DX54</accession>
<protein>
    <recommendedName>
        <fullName evidence="5">Histidinol dehydrogenase</fullName>
        <shortName evidence="5">HDH</shortName>
        <ecNumber evidence="5">1.1.1.23</ecNumber>
    </recommendedName>
</protein>
<evidence type="ECO:0000256" key="6">
    <source>
        <dbReference type="PIRNR" id="PIRNR000099"/>
    </source>
</evidence>
<feature type="binding site" evidence="5 8">
    <location>
        <position position="185"/>
    </location>
    <ligand>
        <name>NAD(+)</name>
        <dbReference type="ChEBI" id="CHEBI:57540"/>
    </ligand>
</feature>
<evidence type="ECO:0000256" key="1">
    <source>
        <dbReference type="ARBA" id="ARBA00010178"/>
    </source>
</evidence>
<dbReference type="GO" id="GO:0005829">
    <property type="term" value="C:cytosol"/>
    <property type="evidence" value="ECO:0007669"/>
    <property type="project" value="TreeGrafter"/>
</dbReference>
<dbReference type="GO" id="GO:0051287">
    <property type="term" value="F:NAD binding"/>
    <property type="evidence" value="ECO:0007669"/>
    <property type="project" value="InterPro"/>
</dbReference>
<dbReference type="PANTHER" id="PTHR21256:SF2">
    <property type="entry name" value="HISTIDINE BIOSYNTHESIS TRIFUNCTIONAL PROTEIN"/>
    <property type="match status" value="1"/>
</dbReference>
<feature type="binding site" evidence="5 9">
    <location>
        <position position="358"/>
    </location>
    <ligand>
        <name>substrate</name>
    </ligand>
</feature>
<dbReference type="PIRSF" id="PIRSF000099">
    <property type="entry name" value="Histidinol_dh"/>
    <property type="match status" value="1"/>
</dbReference>
<dbReference type="Pfam" id="PF00815">
    <property type="entry name" value="Histidinol_dh"/>
    <property type="match status" value="1"/>
</dbReference>
<keyword evidence="5 8" id="KW-0520">NAD</keyword>
<gene>
    <name evidence="5 12" type="primary">hisD</name>
    <name evidence="12" type="ORF">LPTSP4_07230</name>
</gene>
<dbReference type="InterPro" id="IPR012131">
    <property type="entry name" value="Hstdl_DH"/>
</dbReference>
<dbReference type="CDD" id="cd06572">
    <property type="entry name" value="Histidinol_dh"/>
    <property type="match status" value="1"/>
</dbReference>
<dbReference type="UniPathway" id="UPA00031">
    <property type="reaction ID" value="UER00014"/>
</dbReference>
<comment type="function">
    <text evidence="5">Catalyzes the sequential NAD-dependent oxidations of L-histidinol to L-histidinaldehyde and then to L-histidine.</text>
</comment>
<comment type="catalytic activity">
    <reaction evidence="5">
        <text>L-histidinol + 2 NAD(+) + H2O = L-histidine + 2 NADH + 3 H(+)</text>
        <dbReference type="Rhea" id="RHEA:20641"/>
        <dbReference type="ChEBI" id="CHEBI:15377"/>
        <dbReference type="ChEBI" id="CHEBI:15378"/>
        <dbReference type="ChEBI" id="CHEBI:57540"/>
        <dbReference type="ChEBI" id="CHEBI:57595"/>
        <dbReference type="ChEBI" id="CHEBI:57699"/>
        <dbReference type="ChEBI" id="CHEBI:57945"/>
        <dbReference type="EC" id="1.1.1.23"/>
    </reaction>
</comment>
<feature type="binding site" evidence="5 9">
    <location>
        <position position="233"/>
    </location>
    <ligand>
        <name>substrate</name>
    </ligand>
</feature>
<keyword evidence="3 5" id="KW-0862">Zinc</keyword>
<name>A0A2P2DX54_9LEPT</name>
<dbReference type="HAMAP" id="MF_01024">
    <property type="entry name" value="HisD"/>
    <property type="match status" value="1"/>
</dbReference>
<evidence type="ECO:0000256" key="11">
    <source>
        <dbReference type="RuleBase" id="RU004175"/>
    </source>
</evidence>
<evidence type="ECO:0000256" key="2">
    <source>
        <dbReference type="ARBA" id="ARBA00022723"/>
    </source>
</evidence>
<evidence type="ECO:0000256" key="3">
    <source>
        <dbReference type="ARBA" id="ARBA00022833"/>
    </source>
</evidence>
<feature type="binding site" evidence="5 8">
    <location>
        <position position="208"/>
    </location>
    <ligand>
        <name>NAD(+)</name>
        <dbReference type="ChEBI" id="CHEBI:57540"/>
    </ligand>
</feature>
<sequence>MSIPIILTNRVDSSLYRKYLKSAKSDLKDATEKILPILRSVETEGDLALRRFTETFDGIQLESIVWNPMDVQVHIDPDIEKAFLKAKENIESFHRAQLRKDWSIQVDGNRLGVKHSPIPSLSVYAPGGTALYPSSVLMGVIPAIIAGVPEIQLVTPPQKEGLPPILVWLAKILGIKRIITVGGAQGIAACAYGTESVPKSEFVVGPGNTYVAAAKSYLAGLGLIGIDSPAGPSEVCIIADESANPMWLACDMLSQAEHGEDSSAILLTDSEALAKEVSRELEKAFEERPKRLAMKKKAIYENSAILVMPNIEECISFSNELAPEHLEIQTKNPEQVFAGILHAGSVFLGPYSPVAMGDYISGTNHILPTARGSRIYSSLGVDTFLKRVTFQEISRESLSRLYPYVKTMSELEGLDEEHGTSVKVRTEGHQH</sequence>
<keyword evidence="5" id="KW-0368">Histidine biosynthesis</keyword>
<dbReference type="Gene3D" id="1.20.5.1300">
    <property type="match status" value="1"/>
</dbReference>
<feature type="binding site" evidence="5 9">
    <location>
        <position position="412"/>
    </location>
    <ligand>
        <name>substrate</name>
    </ligand>
</feature>
<dbReference type="Gene3D" id="3.40.50.1980">
    <property type="entry name" value="Nitrogenase molybdenum iron protein domain"/>
    <property type="match status" value="2"/>
</dbReference>
<feature type="binding site" evidence="5 9">
    <location>
        <position position="418"/>
    </location>
    <ligand>
        <name>substrate</name>
    </ligand>
</feature>
<dbReference type="InterPro" id="IPR022695">
    <property type="entry name" value="Histidinol_DH_monofunct"/>
</dbReference>